<accession>A0AA35Z7S2</accession>
<evidence type="ECO:0000313" key="2">
    <source>
        <dbReference type="Proteomes" id="UP001177003"/>
    </source>
</evidence>
<dbReference type="AlphaFoldDB" id="A0AA35Z7S2"/>
<name>A0AA35Z7S2_LACSI</name>
<reference evidence="1" key="1">
    <citation type="submission" date="2023-04" db="EMBL/GenBank/DDBJ databases">
        <authorList>
            <person name="Vijverberg K."/>
            <person name="Xiong W."/>
            <person name="Schranz E."/>
        </authorList>
    </citation>
    <scope>NUCLEOTIDE SEQUENCE</scope>
</reference>
<organism evidence="1 2">
    <name type="scientific">Lactuca saligna</name>
    <name type="common">Willowleaf lettuce</name>
    <dbReference type="NCBI Taxonomy" id="75948"/>
    <lineage>
        <taxon>Eukaryota</taxon>
        <taxon>Viridiplantae</taxon>
        <taxon>Streptophyta</taxon>
        <taxon>Embryophyta</taxon>
        <taxon>Tracheophyta</taxon>
        <taxon>Spermatophyta</taxon>
        <taxon>Magnoliopsida</taxon>
        <taxon>eudicotyledons</taxon>
        <taxon>Gunneridae</taxon>
        <taxon>Pentapetalae</taxon>
        <taxon>asterids</taxon>
        <taxon>campanulids</taxon>
        <taxon>Asterales</taxon>
        <taxon>Asteraceae</taxon>
        <taxon>Cichorioideae</taxon>
        <taxon>Cichorieae</taxon>
        <taxon>Lactucinae</taxon>
        <taxon>Lactuca</taxon>
    </lineage>
</organism>
<protein>
    <submittedName>
        <fullName evidence="1">Uncharacterized protein</fullName>
    </submittedName>
</protein>
<dbReference type="EMBL" id="OX465081">
    <property type="protein sequence ID" value="CAI9287027.1"/>
    <property type="molecule type" value="Genomic_DNA"/>
</dbReference>
<keyword evidence="2" id="KW-1185">Reference proteome</keyword>
<proteinExistence type="predicted"/>
<gene>
    <name evidence="1" type="ORF">LSALG_LOCUS26420</name>
</gene>
<sequence length="144" mass="16307">MVVEDQNRASSVISKQSDTTRDQWRCGLNSDGSFTVIPTATELSKRGVNLETLTCCICEEKDECPDCALVDCSFAKKVADGIWRWCNVQAGGFNKARDERVFKNNRLPPEKVIEIVKLVTFLWVKNRGKMAELAWANWSQCPFL</sequence>
<evidence type="ECO:0000313" key="1">
    <source>
        <dbReference type="EMBL" id="CAI9287027.1"/>
    </source>
</evidence>
<dbReference type="Proteomes" id="UP001177003">
    <property type="component" value="Chromosome 5"/>
</dbReference>